<dbReference type="EMBL" id="CABPRZ010000025">
    <property type="protein sequence ID" value="VVE50380.1"/>
    <property type="molecule type" value="Genomic_DNA"/>
</dbReference>
<reference evidence="1 2" key="1">
    <citation type="submission" date="2019-08" db="EMBL/GenBank/DDBJ databases">
        <authorList>
            <person name="Peeters C."/>
        </authorList>
    </citation>
    <scope>NUCLEOTIDE SEQUENCE [LARGE SCALE GENOMIC DNA]</scope>
    <source>
        <strain evidence="1 2">LMG 30175</strain>
    </source>
</reference>
<proteinExistence type="predicted"/>
<gene>
    <name evidence="1" type="ORF">PTE30175_04551</name>
</gene>
<protein>
    <submittedName>
        <fullName evidence="1">Uncharacterized protein</fullName>
    </submittedName>
</protein>
<sequence>MTSSELPDVMVDRLIVMLVLKVMVSPASAEAIALRKVPAPESPEFVTVIRDRSCA</sequence>
<keyword evidence="2" id="KW-1185">Reference proteome</keyword>
<name>A0A5E4YQ46_9BURK</name>
<evidence type="ECO:0000313" key="2">
    <source>
        <dbReference type="Proteomes" id="UP000414233"/>
    </source>
</evidence>
<dbReference type="AlphaFoldDB" id="A0A5E4YQ46"/>
<evidence type="ECO:0000313" key="1">
    <source>
        <dbReference type="EMBL" id="VVE50380.1"/>
    </source>
</evidence>
<organism evidence="1 2">
    <name type="scientific">Pandoraea terrae</name>
    <dbReference type="NCBI Taxonomy" id="1537710"/>
    <lineage>
        <taxon>Bacteria</taxon>
        <taxon>Pseudomonadati</taxon>
        <taxon>Pseudomonadota</taxon>
        <taxon>Betaproteobacteria</taxon>
        <taxon>Burkholderiales</taxon>
        <taxon>Burkholderiaceae</taxon>
        <taxon>Pandoraea</taxon>
    </lineage>
</organism>
<accession>A0A5E4YQ46</accession>
<dbReference type="Proteomes" id="UP000414233">
    <property type="component" value="Unassembled WGS sequence"/>
</dbReference>